<dbReference type="Pfam" id="PF01757">
    <property type="entry name" value="Acyl_transf_3"/>
    <property type="match status" value="1"/>
</dbReference>
<dbReference type="EMBL" id="FNOW01000004">
    <property type="protein sequence ID" value="SDX46336.1"/>
    <property type="molecule type" value="Genomic_DNA"/>
</dbReference>
<dbReference type="GO" id="GO:0016020">
    <property type="term" value="C:membrane"/>
    <property type="evidence" value="ECO:0007669"/>
    <property type="project" value="TreeGrafter"/>
</dbReference>
<dbReference type="GO" id="GO:0016747">
    <property type="term" value="F:acyltransferase activity, transferring groups other than amino-acyl groups"/>
    <property type="evidence" value="ECO:0007669"/>
    <property type="project" value="InterPro"/>
</dbReference>
<dbReference type="AlphaFoldDB" id="A0A1H3BWV0"/>
<feature type="transmembrane region" description="Helical" evidence="1">
    <location>
        <begin position="89"/>
        <end position="114"/>
    </location>
</feature>
<keyword evidence="3" id="KW-0012">Acyltransferase</keyword>
<dbReference type="OrthoDB" id="9767863at2"/>
<keyword evidence="1" id="KW-0472">Membrane</keyword>
<evidence type="ECO:0000313" key="4">
    <source>
        <dbReference type="Proteomes" id="UP000198672"/>
    </source>
</evidence>
<keyword evidence="3" id="KW-0808">Transferase</keyword>
<dbReference type="RefSeq" id="WP_091331960.1">
    <property type="nucleotide sequence ID" value="NZ_FNOW01000004.1"/>
</dbReference>
<reference evidence="4" key="1">
    <citation type="submission" date="2016-10" db="EMBL/GenBank/DDBJ databases">
        <authorList>
            <person name="Varghese N."/>
            <person name="Submissions S."/>
        </authorList>
    </citation>
    <scope>NUCLEOTIDE SEQUENCE [LARGE SCALE GENOMIC DNA]</scope>
    <source>
        <strain evidence="4">DSM 173</strain>
    </source>
</reference>
<feature type="transmembrane region" description="Helical" evidence="1">
    <location>
        <begin position="239"/>
        <end position="255"/>
    </location>
</feature>
<organism evidence="3 4">
    <name type="scientific">Allochromatium warmingii</name>
    <name type="common">Chromatium warmingii</name>
    <dbReference type="NCBI Taxonomy" id="61595"/>
    <lineage>
        <taxon>Bacteria</taxon>
        <taxon>Pseudomonadati</taxon>
        <taxon>Pseudomonadota</taxon>
        <taxon>Gammaproteobacteria</taxon>
        <taxon>Chromatiales</taxon>
        <taxon>Chromatiaceae</taxon>
        <taxon>Allochromatium</taxon>
    </lineage>
</organism>
<feature type="transmembrane region" description="Helical" evidence="1">
    <location>
        <begin position="261"/>
        <end position="280"/>
    </location>
</feature>
<dbReference type="GO" id="GO:0000271">
    <property type="term" value="P:polysaccharide biosynthetic process"/>
    <property type="evidence" value="ECO:0007669"/>
    <property type="project" value="TreeGrafter"/>
</dbReference>
<keyword evidence="1" id="KW-0812">Transmembrane</keyword>
<dbReference type="InterPro" id="IPR002656">
    <property type="entry name" value="Acyl_transf_3_dom"/>
</dbReference>
<dbReference type="STRING" id="61595.SAMN05421644_10436"/>
<dbReference type="PANTHER" id="PTHR23028">
    <property type="entry name" value="ACETYLTRANSFERASE"/>
    <property type="match status" value="1"/>
</dbReference>
<dbReference type="GO" id="GO:0016787">
    <property type="term" value="F:hydrolase activity"/>
    <property type="evidence" value="ECO:0007669"/>
    <property type="project" value="UniProtKB-KW"/>
</dbReference>
<evidence type="ECO:0000259" key="2">
    <source>
        <dbReference type="Pfam" id="PF01757"/>
    </source>
</evidence>
<keyword evidence="3" id="KW-0378">Hydrolase</keyword>
<gene>
    <name evidence="3" type="ORF">SAMN05421644_10436</name>
</gene>
<feature type="transmembrane region" description="Helical" evidence="1">
    <location>
        <begin position="164"/>
        <end position="180"/>
    </location>
</feature>
<keyword evidence="1" id="KW-1133">Transmembrane helix</keyword>
<accession>A0A1H3BWV0</accession>
<feature type="transmembrane region" description="Helical" evidence="1">
    <location>
        <begin position="317"/>
        <end position="335"/>
    </location>
</feature>
<proteinExistence type="predicted"/>
<protein>
    <submittedName>
        <fullName evidence="3">Peptidoglycan/LPS O-acetylase OafA/YrhL, contains acyltransferase and SGNH-hydrolase domains</fullName>
    </submittedName>
</protein>
<feature type="transmembrane region" description="Helical" evidence="1">
    <location>
        <begin position="47"/>
        <end position="69"/>
    </location>
</feature>
<evidence type="ECO:0000256" key="1">
    <source>
        <dbReference type="SAM" id="Phobius"/>
    </source>
</evidence>
<dbReference type="InterPro" id="IPR050879">
    <property type="entry name" value="Acyltransferase_3"/>
</dbReference>
<sequence>MAKLLSHYVTSRDNNFNLIRFLAATLVLYSHSFALAKTMYPEPLAHLVNITLGNVAVDIFFVTSGFLIAKSFFERQNLLAFIWARILRIYPALIVAVLFCTLIVGAIFTSYNLIAYFSDSQTYEYIAKNSSLISGVVFVLPGVFVDNHYKDAVNGSLWTLPYEIKMYALLVLMGLIFFQIQRFFKKSLLKPLFLFATLSAIFWNLFNYFQNDISFSIRFFASFFSGVSFYLYRDQIILSFRLFLALSIIVFLSAVHVKIFFFVYSFCLPYLLLYLAYVPSGPIRSFNKIGDYSYGIYIYAFPVQQSIAAMIPHVTVSGMVILSFVITFALAFLSWHKIEKKCLKMKGLPVLFEEKALHLRSIIATIFTKN</sequence>
<dbReference type="PANTHER" id="PTHR23028:SF53">
    <property type="entry name" value="ACYL_TRANSF_3 DOMAIN-CONTAINING PROTEIN"/>
    <property type="match status" value="1"/>
</dbReference>
<feature type="transmembrane region" description="Helical" evidence="1">
    <location>
        <begin position="18"/>
        <end position="35"/>
    </location>
</feature>
<name>A0A1H3BWV0_ALLWA</name>
<evidence type="ECO:0000313" key="3">
    <source>
        <dbReference type="EMBL" id="SDX46336.1"/>
    </source>
</evidence>
<feature type="transmembrane region" description="Helical" evidence="1">
    <location>
        <begin position="192"/>
        <end position="209"/>
    </location>
</feature>
<keyword evidence="4" id="KW-1185">Reference proteome</keyword>
<feature type="domain" description="Acyltransferase 3" evidence="2">
    <location>
        <begin position="14"/>
        <end position="334"/>
    </location>
</feature>
<dbReference type="Proteomes" id="UP000198672">
    <property type="component" value="Unassembled WGS sequence"/>
</dbReference>